<dbReference type="AlphaFoldDB" id="H0E0C1"/>
<dbReference type="OrthoDB" id="9815126at2"/>
<dbReference type="RefSeq" id="WP_007569947.1">
    <property type="nucleotide sequence ID" value="NZ_AGUD01000006.1"/>
</dbReference>
<dbReference type="Proteomes" id="UP000005143">
    <property type="component" value="Unassembled WGS sequence"/>
</dbReference>
<protein>
    <submittedName>
        <fullName evidence="1">Putative translation initiation inhibitor yjgF family</fullName>
    </submittedName>
</protein>
<name>H0E0C1_9ACTN</name>
<dbReference type="PANTHER" id="PTHR43857:SF1">
    <property type="entry name" value="YJGH FAMILY PROTEIN"/>
    <property type="match status" value="1"/>
</dbReference>
<accession>H0E0C1</accession>
<reference evidence="1 2" key="1">
    <citation type="journal article" date="2013" name="Biodegradation">
        <title>Quantitative proteomic analysis of ibuprofen-degrading Patulibacter sp. strain I11.</title>
        <authorList>
            <person name="Almeida B."/>
            <person name="Kjeldal H."/>
            <person name="Lolas I."/>
            <person name="Knudsen A.D."/>
            <person name="Carvalho G."/>
            <person name="Nielsen K.L."/>
            <person name="Barreto Crespo M.T."/>
            <person name="Stensballe A."/>
            <person name="Nielsen J.L."/>
        </authorList>
    </citation>
    <scope>NUCLEOTIDE SEQUENCE [LARGE SCALE GENOMIC DNA]</scope>
    <source>
        <strain evidence="1 2">I11</strain>
    </source>
</reference>
<comment type="caution">
    <text evidence="1">The sequence shown here is derived from an EMBL/GenBank/DDBJ whole genome shotgun (WGS) entry which is preliminary data.</text>
</comment>
<dbReference type="EMBL" id="AGUD01000006">
    <property type="protein sequence ID" value="EHN12924.1"/>
    <property type="molecule type" value="Genomic_DNA"/>
</dbReference>
<gene>
    <name evidence="1" type="ORF">PAI11_02290</name>
</gene>
<sequence length="137" mass="14234">MANEIVTAPGLAPSSGYAHAVVAGPGRTVYLGGQTALDADNQIVGETLVAQFDQAAANVVEALAAAGGAPEHLVSLQIFVTDVVDYRLHAREIGAAWRARFGRHFPAMGLFGVTRLFDHDARIELMGIAVVPEGAAA</sequence>
<keyword evidence="2" id="KW-1185">Reference proteome</keyword>
<dbReference type="InterPro" id="IPR006175">
    <property type="entry name" value="YjgF/YER057c/UK114"/>
</dbReference>
<dbReference type="SUPFAM" id="SSF55298">
    <property type="entry name" value="YjgF-like"/>
    <property type="match status" value="1"/>
</dbReference>
<evidence type="ECO:0000313" key="1">
    <source>
        <dbReference type="EMBL" id="EHN12924.1"/>
    </source>
</evidence>
<proteinExistence type="predicted"/>
<dbReference type="CDD" id="cd00448">
    <property type="entry name" value="YjgF_YER057c_UK114_family"/>
    <property type="match status" value="1"/>
</dbReference>
<evidence type="ECO:0000313" key="2">
    <source>
        <dbReference type="Proteomes" id="UP000005143"/>
    </source>
</evidence>
<dbReference type="PANTHER" id="PTHR43857">
    <property type="entry name" value="BLR7761 PROTEIN"/>
    <property type="match status" value="1"/>
</dbReference>
<dbReference type="InterPro" id="IPR035959">
    <property type="entry name" value="RutC-like_sf"/>
</dbReference>
<dbReference type="Gene3D" id="3.30.1330.40">
    <property type="entry name" value="RutC-like"/>
    <property type="match status" value="1"/>
</dbReference>
<dbReference type="Pfam" id="PF01042">
    <property type="entry name" value="Ribonuc_L-PSP"/>
    <property type="match status" value="1"/>
</dbReference>
<organism evidence="1 2">
    <name type="scientific">Patulibacter medicamentivorans</name>
    <dbReference type="NCBI Taxonomy" id="1097667"/>
    <lineage>
        <taxon>Bacteria</taxon>
        <taxon>Bacillati</taxon>
        <taxon>Actinomycetota</taxon>
        <taxon>Thermoleophilia</taxon>
        <taxon>Solirubrobacterales</taxon>
        <taxon>Patulibacteraceae</taxon>
        <taxon>Patulibacter</taxon>
    </lineage>
</organism>